<protein>
    <recommendedName>
        <fullName evidence="3">DUF1834 family protein</fullName>
    </recommendedName>
</protein>
<name>A0ABQ3LD89_9SPHN</name>
<dbReference type="Proteomes" id="UP000652430">
    <property type="component" value="Unassembled WGS sequence"/>
</dbReference>
<keyword evidence="2" id="KW-1185">Reference proteome</keyword>
<reference evidence="2" key="1">
    <citation type="journal article" date="2019" name="Int. J. Syst. Evol. Microbiol.">
        <title>The Global Catalogue of Microorganisms (GCM) 10K type strain sequencing project: providing services to taxonomists for standard genome sequencing and annotation.</title>
        <authorList>
            <consortium name="The Broad Institute Genomics Platform"/>
            <consortium name="The Broad Institute Genome Sequencing Center for Infectious Disease"/>
            <person name="Wu L."/>
            <person name="Ma J."/>
        </authorList>
    </citation>
    <scope>NUCLEOTIDE SEQUENCE [LARGE SCALE GENOMIC DNA]</scope>
    <source>
        <strain evidence="2">CGMCC 1.8957</strain>
    </source>
</reference>
<evidence type="ECO:0000313" key="2">
    <source>
        <dbReference type="Proteomes" id="UP000652430"/>
    </source>
</evidence>
<gene>
    <name evidence="1" type="ORF">GCM10008023_05950</name>
</gene>
<sequence>MTIQREPIYAALFALVSSVQGLKTTSRKLKHWNDVQASAMPALFQAQTAQMSNGADFLPVRWTLGALLYLYVSTKGADNPGSVVNPIVDAITHLFEPNAVGGGQTLGGLVQWARIGGTIETSEGTLDNLEVIQIPIHMLAL</sequence>
<evidence type="ECO:0008006" key="3">
    <source>
        <dbReference type="Google" id="ProtNLM"/>
    </source>
</evidence>
<comment type="caution">
    <text evidence="1">The sequence shown here is derived from an EMBL/GenBank/DDBJ whole genome shotgun (WGS) entry which is preliminary data.</text>
</comment>
<dbReference type="EMBL" id="BNAQ01000001">
    <property type="protein sequence ID" value="GHH09360.1"/>
    <property type="molecule type" value="Genomic_DNA"/>
</dbReference>
<organism evidence="1 2">
    <name type="scientific">Sphingomonas glacialis</name>
    <dbReference type="NCBI Taxonomy" id="658225"/>
    <lineage>
        <taxon>Bacteria</taxon>
        <taxon>Pseudomonadati</taxon>
        <taxon>Pseudomonadota</taxon>
        <taxon>Alphaproteobacteria</taxon>
        <taxon>Sphingomonadales</taxon>
        <taxon>Sphingomonadaceae</taxon>
        <taxon>Sphingomonas</taxon>
    </lineage>
</organism>
<accession>A0ABQ3LD89</accession>
<evidence type="ECO:0000313" key="1">
    <source>
        <dbReference type="EMBL" id="GHH09360.1"/>
    </source>
</evidence>
<proteinExistence type="predicted"/>
<dbReference type="RefSeq" id="WP_189675030.1">
    <property type="nucleotide sequence ID" value="NZ_BNAQ01000001.1"/>
</dbReference>